<accession>A0A1R3JJ46</accession>
<gene>
    <name evidence="2" type="ORF">CCACVL1_05781</name>
</gene>
<evidence type="ECO:0000313" key="2">
    <source>
        <dbReference type="EMBL" id="OMO94820.1"/>
    </source>
</evidence>
<reference evidence="2 3" key="1">
    <citation type="submission" date="2013-09" db="EMBL/GenBank/DDBJ databases">
        <title>Corchorus capsularis genome sequencing.</title>
        <authorList>
            <person name="Alam M."/>
            <person name="Haque M.S."/>
            <person name="Islam M.S."/>
            <person name="Emdad E.M."/>
            <person name="Islam M.M."/>
            <person name="Ahmed B."/>
            <person name="Halim A."/>
            <person name="Hossen Q.M.M."/>
            <person name="Hossain M.Z."/>
            <person name="Ahmed R."/>
            <person name="Khan M.M."/>
            <person name="Islam R."/>
            <person name="Rashid M.M."/>
            <person name="Khan S.A."/>
            <person name="Rahman M.S."/>
            <person name="Alam M."/>
        </authorList>
    </citation>
    <scope>NUCLEOTIDE SEQUENCE [LARGE SCALE GENOMIC DNA]</scope>
    <source>
        <strain evidence="3">cv. CVL-1</strain>
        <tissue evidence="2">Whole seedling</tissue>
    </source>
</reference>
<protein>
    <submittedName>
        <fullName evidence="2">Uncharacterized protein</fullName>
    </submittedName>
</protein>
<dbReference type="Gramene" id="OMO94820">
    <property type="protein sequence ID" value="OMO94820"/>
    <property type="gene ID" value="CCACVL1_05781"/>
</dbReference>
<keyword evidence="3" id="KW-1185">Reference proteome</keyword>
<dbReference type="Proteomes" id="UP000188268">
    <property type="component" value="Unassembled WGS sequence"/>
</dbReference>
<organism evidence="2 3">
    <name type="scientific">Corchorus capsularis</name>
    <name type="common">Jute</name>
    <dbReference type="NCBI Taxonomy" id="210143"/>
    <lineage>
        <taxon>Eukaryota</taxon>
        <taxon>Viridiplantae</taxon>
        <taxon>Streptophyta</taxon>
        <taxon>Embryophyta</taxon>
        <taxon>Tracheophyta</taxon>
        <taxon>Spermatophyta</taxon>
        <taxon>Magnoliopsida</taxon>
        <taxon>eudicotyledons</taxon>
        <taxon>Gunneridae</taxon>
        <taxon>Pentapetalae</taxon>
        <taxon>rosids</taxon>
        <taxon>malvids</taxon>
        <taxon>Malvales</taxon>
        <taxon>Malvaceae</taxon>
        <taxon>Grewioideae</taxon>
        <taxon>Apeibeae</taxon>
        <taxon>Corchorus</taxon>
    </lineage>
</organism>
<proteinExistence type="predicted"/>
<evidence type="ECO:0000256" key="1">
    <source>
        <dbReference type="SAM" id="MobiDB-lite"/>
    </source>
</evidence>
<dbReference type="OrthoDB" id="674504at2759"/>
<dbReference type="OMA" id="NEMEAVM"/>
<dbReference type="EMBL" id="AWWV01007776">
    <property type="protein sequence ID" value="OMO94820.1"/>
    <property type="molecule type" value="Genomic_DNA"/>
</dbReference>
<sequence length="154" mass="16831">MATLEESSTLEFIRQHLLGDFASADAFLTSLDFGLSQLHHQPDNLIPELELDSPVSDPSYQIPDFFSFEVKTEVMDLESPTNSITSAGEAAPPATTGRKRRRETRIGLPAGSDVTSPESAELAWEVKEEEGEVDDVDQKSEASALSSKRVMVTC</sequence>
<evidence type="ECO:0000313" key="3">
    <source>
        <dbReference type="Proteomes" id="UP000188268"/>
    </source>
</evidence>
<comment type="caution">
    <text evidence="2">The sequence shown here is derived from an EMBL/GenBank/DDBJ whole genome shotgun (WGS) entry which is preliminary data.</text>
</comment>
<feature type="region of interest" description="Disordered" evidence="1">
    <location>
        <begin position="79"/>
        <end position="154"/>
    </location>
</feature>
<dbReference type="AlphaFoldDB" id="A0A1R3JJ46"/>
<name>A0A1R3JJ46_COCAP</name>